<keyword evidence="2" id="KW-1185">Reference proteome</keyword>
<gene>
    <name evidence="1" type="ORF">M404DRAFT_721671</name>
</gene>
<dbReference type="EMBL" id="KN831985">
    <property type="protein sequence ID" value="KIO01871.1"/>
    <property type="molecule type" value="Genomic_DNA"/>
</dbReference>
<protein>
    <submittedName>
        <fullName evidence="1">Uncharacterized protein</fullName>
    </submittedName>
</protein>
<dbReference type="AlphaFoldDB" id="A0A0C3P324"/>
<evidence type="ECO:0000313" key="1">
    <source>
        <dbReference type="EMBL" id="KIO01871.1"/>
    </source>
</evidence>
<evidence type="ECO:0000313" key="2">
    <source>
        <dbReference type="Proteomes" id="UP000054217"/>
    </source>
</evidence>
<reference evidence="1 2" key="1">
    <citation type="submission" date="2014-04" db="EMBL/GenBank/DDBJ databases">
        <authorList>
            <consortium name="DOE Joint Genome Institute"/>
            <person name="Kuo A."/>
            <person name="Kohler A."/>
            <person name="Costa M.D."/>
            <person name="Nagy L.G."/>
            <person name="Floudas D."/>
            <person name="Copeland A."/>
            <person name="Barry K.W."/>
            <person name="Cichocki N."/>
            <person name="Veneault-Fourrey C."/>
            <person name="LaButti K."/>
            <person name="Lindquist E.A."/>
            <person name="Lipzen A."/>
            <person name="Lundell T."/>
            <person name="Morin E."/>
            <person name="Murat C."/>
            <person name="Sun H."/>
            <person name="Tunlid A."/>
            <person name="Henrissat B."/>
            <person name="Grigoriev I.V."/>
            <person name="Hibbett D.S."/>
            <person name="Martin F."/>
            <person name="Nordberg H.P."/>
            <person name="Cantor M.N."/>
            <person name="Hua S.X."/>
        </authorList>
    </citation>
    <scope>NUCLEOTIDE SEQUENCE [LARGE SCALE GENOMIC DNA]</scope>
    <source>
        <strain evidence="1 2">Marx 270</strain>
    </source>
</reference>
<dbReference type="InParanoid" id="A0A0C3P324"/>
<dbReference type="HOGENOM" id="CLU_2574844_0_0_1"/>
<dbReference type="Proteomes" id="UP000054217">
    <property type="component" value="Unassembled WGS sequence"/>
</dbReference>
<organism evidence="1 2">
    <name type="scientific">Pisolithus tinctorius Marx 270</name>
    <dbReference type="NCBI Taxonomy" id="870435"/>
    <lineage>
        <taxon>Eukaryota</taxon>
        <taxon>Fungi</taxon>
        <taxon>Dikarya</taxon>
        <taxon>Basidiomycota</taxon>
        <taxon>Agaricomycotina</taxon>
        <taxon>Agaricomycetes</taxon>
        <taxon>Agaricomycetidae</taxon>
        <taxon>Boletales</taxon>
        <taxon>Sclerodermatineae</taxon>
        <taxon>Pisolithaceae</taxon>
        <taxon>Pisolithus</taxon>
    </lineage>
</organism>
<name>A0A0C3P324_PISTI</name>
<sequence length="81" mass="8591">MLRDAATSAPVRVEVSRQGVKLIAWSGSSNCVAAGTCQLCELVLVAVCTSTALQATLSSLTLILQSNRTRKPHTNYPFLNG</sequence>
<proteinExistence type="predicted"/>
<accession>A0A0C3P324</accession>
<reference evidence="2" key="2">
    <citation type="submission" date="2015-01" db="EMBL/GenBank/DDBJ databases">
        <title>Evolutionary Origins and Diversification of the Mycorrhizal Mutualists.</title>
        <authorList>
            <consortium name="DOE Joint Genome Institute"/>
            <consortium name="Mycorrhizal Genomics Consortium"/>
            <person name="Kohler A."/>
            <person name="Kuo A."/>
            <person name="Nagy L.G."/>
            <person name="Floudas D."/>
            <person name="Copeland A."/>
            <person name="Barry K.W."/>
            <person name="Cichocki N."/>
            <person name="Veneault-Fourrey C."/>
            <person name="LaButti K."/>
            <person name="Lindquist E.A."/>
            <person name="Lipzen A."/>
            <person name="Lundell T."/>
            <person name="Morin E."/>
            <person name="Murat C."/>
            <person name="Riley R."/>
            <person name="Ohm R."/>
            <person name="Sun H."/>
            <person name="Tunlid A."/>
            <person name="Henrissat B."/>
            <person name="Grigoriev I.V."/>
            <person name="Hibbett D.S."/>
            <person name="Martin F."/>
        </authorList>
    </citation>
    <scope>NUCLEOTIDE SEQUENCE [LARGE SCALE GENOMIC DNA]</scope>
    <source>
        <strain evidence="2">Marx 270</strain>
    </source>
</reference>